<name>A0ABX0JHJ4_9BACL</name>
<dbReference type="RefSeq" id="WP_166155286.1">
    <property type="nucleotide sequence ID" value="NZ_JAAOIW010000018.1"/>
</dbReference>
<organism evidence="1 2">
    <name type="scientific">Paenibacillus agricola</name>
    <dbReference type="NCBI Taxonomy" id="2716264"/>
    <lineage>
        <taxon>Bacteria</taxon>
        <taxon>Bacillati</taxon>
        <taxon>Bacillota</taxon>
        <taxon>Bacilli</taxon>
        <taxon>Bacillales</taxon>
        <taxon>Paenibacillaceae</taxon>
        <taxon>Paenibacillus</taxon>
    </lineage>
</organism>
<dbReference type="Gene3D" id="3.90.320.10">
    <property type="match status" value="1"/>
</dbReference>
<reference evidence="1" key="1">
    <citation type="submission" date="2020-03" db="EMBL/GenBank/DDBJ databases">
        <title>Draft sequencing of Paenibacilllus sp. S3N08.</title>
        <authorList>
            <person name="Kim D.-U."/>
        </authorList>
    </citation>
    <scope>NUCLEOTIDE SEQUENCE</scope>
    <source>
        <strain evidence="1">S3N08</strain>
    </source>
</reference>
<dbReference type="Proteomes" id="UP001165962">
    <property type="component" value="Unassembled WGS sequence"/>
</dbReference>
<dbReference type="EMBL" id="JAAOIW010000018">
    <property type="protein sequence ID" value="NHN34392.1"/>
    <property type="molecule type" value="Genomic_DNA"/>
</dbReference>
<dbReference type="InterPro" id="IPR011604">
    <property type="entry name" value="PDDEXK-like_dom_sf"/>
</dbReference>
<protein>
    <submittedName>
        <fullName evidence="1">Uncharacterized protein</fullName>
    </submittedName>
</protein>
<evidence type="ECO:0000313" key="2">
    <source>
        <dbReference type="Proteomes" id="UP001165962"/>
    </source>
</evidence>
<proteinExistence type="predicted"/>
<gene>
    <name evidence="1" type="ORF">G9U52_31855</name>
</gene>
<comment type="caution">
    <text evidence="1">The sequence shown here is derived from an EMBL/GenBank/DDBJ whole genome shotgun (WGS) entry which is preliminary data.</text>
</comment>
<sequence length="64" mass="7667">MIVDFKTDRYELQNEQQLVDFYKPQVLAYVEEWERTKGGNVKEAGLYFIDRGRYVLNYGDAYGY</sequence>
<keyword evidence="2" id="KW-1185">Reference proteome</keyword>
<accession>A0ABX0JHJ4</accession>
<evidence type="ECO:0000313" key="1">
    <source>
        <dbReference type="EMBL" id="NHN34392.1"/>
    </source>
</evidence>